<dbReference type="EMBL" id="JBHSPH010000002">
    <property type="protein sequence ID" value="MFC5862828.1"/>
    <property type="molecule type" value="Genomic_DNA"/>
</dbReference>
<dbReference type="InterPro" id="IPR011042">
    <property type="entry name" value="6-blade_b-propeller_TolB-like"/>
</dbReference>
<protein>
    <submittedName>
        <fullName evidence="2">SMP-30/gluconolactonase/LRE family protein</fullName>
    </submittedName>
</protein>
<accession>A0ABW1EIM2</accession>
<reference evidence="3" key="1">
    <citation type="journal article" date="2019" name="Int. J. Syst. Evol. Microbiol.">
        <title>The Global Catalogue of Microorganisms (GCM) 10K type strain sequencing project: providing services to taxonomists for standard genome sequencing and annotation.</title>
        <authorList>
            <consortium name="The Broad Institute Genomics Platform"/>
            <consortium name="The Broad Institute Genome Sequencing Center for Infectious Disease"/>
            <person name="Wu L."/>
            <person name="Ma J."/>
        </authorList>
    </citation>
    <scope>NUCLEOTIDE SEQUENCE [LARGE SCALE GENOMIC DNA]</scope>
    <source>
        <strain evidence="3">JCM 4087</strain>
    </source>
</reference>
<evidence type="ECO:0000256" key="1">
    <source>
        <dbReference type="SAM" id="SignalP"/>
    </source>
</evidence>
<sequence>MAIRNLRCFAACAALIVSFAQVASAAEILISDAKSQPESLTMAPGGVLIVGSASSPFVYKVRPGSSIAEKFIDASAEVPGTFFFGMLADASSNTLWTCQLTPVPNTTPVQRHTALRSFDLSTGAPKIRWNLPGENTTCNDFTIGPDKALYITDTATGRIYRLPAGASSAELYLEHRTLMGIDGITFLDGTLYVNNVIYNKLYRIPVGADGKPGTPVDIWTDQPIKGPDGMRAANGKLFLAENGSGKISVLTIDGDKAHVTVVKEGLNTPTGVEPAGDTLWIAERGAGKAVSIPMPK</sequence>
<keyword evidence="3" id="KW-1185">Reference proteome</keyword>
<dbReference type="SUPFAM" id="SSF63829">
    <property type="entry name" value="Calcium-dependent phosphotriesterase"/>
    <property type="match status" value="1"/>
</dbReference>
<keyword evidence="1" id="KW-0732">Signal</keyword>
<name>A0ABW1EIM2_9BACT</name>
<dbReference type="RefSeq" id="WP_263336774.1">
    <property type="nucleotide sequence ID" value="NZ_JAGSYH010000003.1"/>
</dbReference>
<comment type="caution">
    <text evidence="2">The sequence shown here is derived from an EMBL/GenBank/DDBJ whole genome shotgun (WGS) entry which is preliminary data.</text>
</comment>
<gene>
    <name evidence="2" type="ORF">ACFPT7_11040</name>
</gene>
<feature type="signal peptide" evidence="1">
    <location>
        <begin position="1"/>
        <end position="25"/>
    </location>
</feature>
<evidence type="ECO:0000313" key="2">
    <source>
        <dbReference type="EMBL" id="MFC5862828.1"/>
    </source>
</evidence>
<feature type="chain" id="PRO_5047540347" evidence="1">
    <location>
        <begin position="26"/>
        <end position="296"/>
    </location>
</feature>
<evidence type="ECO:0000313" key="3">
    <source>
        <dbReference type="Proteomes" id="UP001596091"/>
    </source>
</evidence>
<proteinExistence type="predicted"/>
<dbReference type="Gene3D" id="2.120.10.30">
    <property type="entry name" value="TolB, C-terminal domain"/>
    <property type="match status" value="1"/>
</dbReference>
<dbReference type="Proteomes" id="UP001596091">
    <property type="component" value="Unassembled WGS sequence"/>
</dbReference>
<organism evidence="2 3">
    <name type="scientific">Acidicapsa dinghuensis</name>
    <dbReference type="NCBI Taxonomy" id="2218256"/>
    <lineage>
        <taxon>Bacteria</taxon>
        <taxon>Pseudomonadati</taxon>
        <taxon>Acidobacteriota</taxon>
        <taxon>Terriglobia</taxon>
        <taxon>Terriglobales</taxon>
        <taxon>Acidobacteriaceae</taxon>
        <taxon>Acidicapsa</taxon>
    </lineage>
</organism>